<evidence type="ECO:0000259" key="2">
    <source>
        <dbReference type="Pfam" id="PF01261"/>
    </source>
</evidence>
<gene>
    <name evidence="3" type="ORF">GCM10011386_25210</name>
</gene>
<reference evidence="4" key="1">
    <citation type="journal article" date="2019" name="Int. J. Syst. Evol. Microbiol.">
        <title>The Global Catalogue of Microorganisms (GCM) 10K type strain sequencing project: providing services to taxonomists for standard genome sequencing and annotation.</title>
        <authorList>
            <consortium name="The Broad Institute Genomics Platform"/>
            <consortium name="The Broad Institute Genome Sequencing Center for Infectious Disease"/>
            <person name="Wu L."/>
            <person name="Ma J."/>
        </authorList>
    </citation>
    <scope>NUCLEOTIDE SEQUENCE [LARGE SCALE GENOMIC DNA]</scope>
    <source>
        <strain evidence="4">CGMCC 1.15342</strain>
    </source>
</reference>
<feature type="transmembrane region" description="Helical" evidence="1">
    <location>
        <begin position="21"/>
        <end position="39"/>
    </location>
</feature>
<dbReference type="Proteomes" id="UP000597338">
    <property type="component" value="Unassembled WGS sequence"/>
</dbReference>
<keyword evidence="1" id="KW-1133">Transmembrane helix</keyword>
<keyword evidence="4" id="KW-1185">Reference proteome</keyword>
<dbReference type="Pfam" id="PF01261">
    <property type="entry name" value="AP_endonuc_2"/>
    <property type="match status" value="1"/>
</dbReference>
<organism evidence="3 4">
    <name type="scientific">Parapedobacter defluvii</name>
    <dbReference type="NCBI Taxonomy" id="2045106"/>
    <lineage>
        <taxon>Bacteria</taxon>
        <taxon>Pseudomonadati</taxon>
        <taxon>Bacteroidota</taxon>
        <taxon>Sphingobacteriia</taxon>
        <taxon>Sphingobacteriales</taxon>
        <taxon>Sphingobacteriaceae</taxon>
        <taxon>Parapedobacter</taxon>
    </lineage>
</organism>
<dbReference type="Gene3D" id="3.20.20.150">
    <property type="entry name" value="Divalent-metal-dependent TIM barrel enzymes"/>
    <property type="match status" value="1"/>
</dbReference>
<keyword evidence="1" id="KW-0812">Transmembrane</keyword>
<feature type="domain" description="Xylose isomerase-like TIM barrel" evidence="2">
    <location>
        <begin position="127"/>
        <end position="302"/>
    </location>
</feature>
<protein>
    <recommendedName>
        <fullName evidence="2">Xylose isomerase-like TIM barrel domain-containing protein</fullName>
    </recommendedName>
</protein>
<dbReference type="InterPro" id="IPR013022">
    <property type="entry name" value="Xyl_isomerase-like_TIM-brl"/>
</dbReference>
<evidence type="ECO:0000313" key="3">
    <source>
        <dbReference type="EMBL" id="GGC32049.1"/>
    </source>
</evidence>
<comment type="caution">
    <text evidence="3">The sequence shown here is derived from an EMBL/GenBank/DDBJ whole genome shotgun (WGS) entry which is preliminary data.</text>
</comment>
<evidence type="ECO:0000256" key="1">
    <source>
        <dbReference type="SAM" id="Phobius"/>
    </source>
</evidence>
<dbReference type="SUPFAM" id="SSF51658">
    <property type="entry name" value="Xylose isomerase-like"/>
    <property type="match status" value="1"/>
</dbReference>
<proteinExistence type="predicted"/>
<name>A0ABQ1M1B0_9SPHI</name>
<keyword evidence="1" id="KW-0472">Membrane</keyword>
<evidence type="ECO:0000313" key="4">
    <source>
        <dbReference type="Proteomes" id="UP000597338"/>
    </source>
</evidence>
<accession>A0ABQ1M1B0</accession>
<dbReference type="RefSeq" id="WP_188751236.1">
    <property type="nucleotide sequence ID" value="NZ_BMIK01000008.1"/>
</dbReference>
<dbReference type="EMBL" id="BMIK01000008">
    <property type="protein sequence ID" value="GGC32049.1"/>
    <property type="molecule type" value="Genomic_DNA"/>
</dbReference>
<dbReference type="InterPro" id="IPR036237">
    <property type="entry name" value="Xyl_isomerase-like_sf"/>
</dbReference>
<sequence>MELKRKEQPLFTSMHGKRLMTWFFIFAVFAAVPLAGFKLPKDHPVKDVFAKQNLAAWCIVPFDAKHRGPEERAKMLSDLGITKLAYDWREEHIPTFDDELHALNKYGIKLEAFWMMSGNHPEDDPYIRQIFDFIARNKVKTQIWLLMGEWEGFGDLSQHDKVEAMRKPIAYIAAKAAALDCQVALYNHGGWFGEPENQLEIINELNLENVGMVYNFHHARLHHERFSTFFPKILPHLFALNIAGLKSGVTDRFFRTGQGDVEKEMIRQVWKSKYRGTIGIINHNENEDAEKGLRDEIDGLKKILAEIGDKRALATY</sequence>